<evidence type="ECO:0000313" key="1">
    <source>
        <dbReference type="EMBL" id="MBW98535.1"/>
    </source>
</evidence>
<organism evidence="1">
    <name type="scientific">Rhizophora mucronata</name>
    <name type="common">Asiatic mangrove</name>
    <dbReference type="NCBI Taxonomy" id="61149"/>
    <lineage>
        <taxon>Eukaryota</taxon>
        <taxon>Viridiplantae</taxon>
        <taxon>Streptophyta</taxon>
        <taxon>Embryophyta</taxon>
        <taxon>Tracheophyta</taxon>
        <taxon>Spermatophyta</taxon>
        <taxon>Magnoliopsida</taxon>
        <taxon>eudicotyledons</taxon>
        <taxon>Gunneridae</taxon>
        <taxon>Pentapetalae</taxon>
        <taxon>rosids</taxon>
        <taxon>fabids</taxon>
        <taxon>Malpighiales</taxon>
        <taxon>Rhizophoraceae</taxon>
        <taxon>Rhizophora</taxon>
    </lineage>
</organism>
<reference evidence="1" key="1">
    <citation type="submission" date="2018-02" db="EMBL/GenBank/DDBJ databases">
        <title>Rhizophora mucronata_Transcriptome.</title>
        <authorList>
            <person name="Meera S.P."/>
            <person name="Sreeshan A."/>
            <person name="Augustine A."/>
        </authorList>
    </citation>
    <scope>NUCLEOTIDE SEQUENCE</scope>
    <source>
        <tissue evidence="1">Leaf</tissue>
    </source>
</reference>
<dbReference type="AlphaFoldDB" id="A0A2P2JYK9"/>
<dbReference type="EMBL" id="GGEC01018052">
    <property type="protein sequence ID" value="MBW98535.1"/>
    <property type="molecule type" value="Transcribed_RNA"/>
</dbReference>
<accession>A0A2P2JYK9</accession>
<protein>
    <submittedName>
        <fullName evidence="1">Uncharacterized protein</fullName>
    </submittedName>
</protein>
<proteinExistence type="predicted"/>
<sequence>MMLLKRALSPSLPHPPLFLTRIAVDVNLNWKSLSLWLMTIYNICISSFMKKMEAPLGFR</sequence>
<name>A0A2P2JYK9_RHIMU</name>